<sequence length="299" mass="33590">MRVCPGGYAWWYVDGVSDDGRHGITVIAFLGSVFSPYYAWSGRADPIDHSAVNVVLYGKPAAWAMTERRRHSVARDAASLAIGPSSLDWDGTALTIRVEEVTSPLPSRLSGTIRVRPEGITPGPFTLDAEGRHRWWPLSPAARIEVAFDRPSLHWQGHAYLDTNEGDVPLEHSFRSWTWSRSTLRHGAAILYDVLRRDGSRQDLSLRFDPDGTPRPIEPPVPAPLPRTLWRLPRTTRSDDGTAAVLRRFEDAPFYSRSLLSARICGEAVQPVHEALCLDRFSHPLVRLMLPFRMPRALR</sequence>
<dbReference type="OrthoDB" id="5491608at2"/>
<dbReference type="Proteomes" id="UP000035955">
    <property type="component" value="Unassembled WGS sequence"/>
</dbReference>
<dbReference type="AlphaFoldDB" id="A0A0J6SR92"/>
<organism evidence="1 2">
    <name type="scientific">Methylobacterium variabile</name>
    <dbReference type="NCBI Taxonomy" id="298794"/>
    <lineage>
        <taxon>Bacteria</taxon>
        <taxon>Pseudomonadati</taxon>
        <taxon>Pseudomonadota</taxon>
        <taxon>Alphaproteobacteria</taxon>
        <taxon>Hyphomicrobiales</taxon>
        <taxon>Methylobacteriaceae</taxon>
        <taxon>Methylobacterium</taxon>
    </lineage>
</organism>
<proteinExistence type="predicted"/>
<accession>A0A0J6SR92</accession>
<dbReference type="EMBL" id="LABY01000110">
    <property type="protein sequence ID" value="KMO35893.1"/>
    <property type="molecule type" value="Genomic_DNA"/>
</dbReference>
<gene>
    <name evidence="1" type="ORF">VQ02_16675</name>
</gene>
<dbReference type="RefSeq" id="WP_048445338.1">
    <property type="nucleotide sequence ID" value="NZ_LABY01000110.1"/>
</dbReference>
<dbReference type="CDD" id="cd21471">
    <property type="entry name" value="CrtC-like"/>
    <property type="match status" value="1"/>
</dbReference>
<dbReference type="PATRIC" id="fig|298794.3.peg.419"/>
<evidence type="ECO:0000313" key="1">
    <source>
        <dbReference type="EMBL" id="KMO35893.1"/>
    </source>
</evidence>
<evidence type="ECO:0000313" key="2">
    <source>
        <dbReference type="Proteomes" id="UP000035955"/>
    </source>
</evidence>
<reference evidence="1 2" key="1">
    <citation type="submission" date="2015-03" db="EMBL/GenBank/DDBJ databases">
        <title>Genome sequencing of Methylobacterium variabile DSM 16961.</title>
        <authorList>
            <person name="Chaudhry V."/>
            <person name="Patil P.B."/>
        </authorList>
    </citation>
    <scope>NUCLEOTIDE SEQUENCE [LARGE SCALE GENOMIC DNA]</scope>
    <source>
        <strain evidence="1 2">DSM 16961</strain>
    </source>
</reference>
<dbReference type="SUPFAM" id="SSF159245">
    <property type="entry name" value="AttH-like"/>
    <property type="match status" value="1"/>
</dbReference>
<comment type="caution">
    <text evidence="1">The sequence shown here is derived from an EMBL/GenBank/DDBJ whole genome shotgun (WGS) entry which is preliminary data.</text>
</comment>
<name>A0A0J6SR92_9HYPH</name>
<keyword evidence="2" id="KW-1185">Reference proteome</keyword>
<protein>
    <submittedName>
        <fullName evidence="1">Hydroxyneurosporene synthase</fullName>
    </submittedName>
</protein>